<organism evidence="3 4">
    <name type="scientific">Pleurodeles waltl</name>
    <name type="common">Iberian ribbed newt</name>
    <dbReference type="NCBI Taxonomy" id="8319"/>
    <lineage>
        <taxon>Eukaryota</taxon>
        <taxon>Metazoa</taxon>
        <taxon>Chordata</taxon>
        <taxon>Craniata</taxon>
        <taxon>Vertebrata</taxon>
        <taxon>Euteleostomi</taxon>
        <taxon>Amphibia</taxon>
        <taxon>Batrachia</taxon>
        <taxon>Caudata</taxon>
        <taxon>Salamandroidea</taxon>
        <taxon>Salamandridae</taxon>
        <taxon>Pleurodelinae</taxon>
        <taxon>Pleurodeles</taxon>
    </lineage>
</organism>
<protein>
    <recommendedName>
        <fullName evidence="2">VWFA domain-containing protein</fullName>
    </recommendedName>
</protein>
<accession>A0AAV7M1S5</accession>
<dbReference type="AlphaFoldDB" id="A0AAV7M1S5"/>
<feature type="region of interest" description="Disordered" evidence="1">
    <location>
        <begin position="755"/>
        <end position="786"/>
    </location>
</feature>
<dbReference type="CDD" id="cd00198">
    <property type="entry name" value="vWFA"/>
    <property type="match status" value="1"/>
</dbReference>
<proteinExistence type="predicted"/>
<dbReference type="InterPro" id="IPR036465">
    <property type="entry name" value="vWFA_dom_sf"/>
</dbReference>
<comment type="caution">
    <text evidence="3">The sequence shown here is derived from an EMBL/GenBank/DDBJ whole genome shotgun (WGS) entry which is preliminary data.</text>
</comment>
<gene>
    <name evidence="3" type="ORF">NDU88_002304</name>
</gene>
<dbReference type="PANTHER" id="PTHR46478">
    <property type="entry name" value="VON WILLEBRAND FACTOR A DOMAIN-CONTAINING PROTEIN 3A"/>
    <property type="match status" value="1"/>
</dbReference>
<evidence type="ECO:0000313" key="4">
    <source>
        <dbReference type="Proteomes" id="UP001066276"/>
    </source>
</evidence>
<reference evidence="3" key="1">
    <citation type="journal article" date="2022" name="bioRxiv">
        <title>Sequencing and chromosome-scale assembly of the giantPleurodeles waltlgenome.</title>
        <authorList>
            <person name="Brown T."/>
            <person name="Elewa A."/>
            <person name="Iarovenko S."/>
            <person name="Subramanian E."/>
            <person name="Araus A.J."/>
            <person name="Petzold A."/>
            <person name="Susuki M."/>
            <person name="Suzuki K.-i.T."/>
            <person name="Hayashi T."/>
            <person name="Toyoda A."/>
            <person name="Oliveira C."/>
            <person name="Osipova E."/>
            <person name="Leigh N.D."/>
            <person name="Simon A."/>
            <person name="Yun M.H."/>
        </authorList>
    </citation>
    <scope>NUCLEOTIDE SEQUENCE</scope>
    <source>
        <strain evidence="3">20211129_DDA</strain>
        <tissue evidence="3">Liver</tissue>
    </source>
</reference>
<dbReference type="SMART" id="SM00327">
    <property type="entry name" value="VWA"/>
    <property type="match status" value="2"/>
</dbReference>
<dbReference type="Pfam" id="PF13768">
    <property type="entry name" value="VWA_3"/>
    <property type="match status" value="3"/>
</dbReference>
<dbReference type="PANTHER" id="PTHR46478:SF1">
    <property type="entry name" value="VON WILLEBRAND FACTOR A DOMAIN-CONTAINING PROTEIN 3A"/>
    <property type="match status" value="1"/>
</dbReference>
<feature type="domain" description="VWFA" evidence="2">
    <location>
        <begin position="952"/>
        <end position="1148"/>
    </location>
</feature>
<dbReference type="InterPro" id="IPR002035">
    <property type="entry name" value="VWF_A"/>
</dbReference>
<feature type="region of interest" description="Disordered" evidence="1">
    <location>
        <begin position="1"/>
        <end position="20"/>
    </location>
</feature>
<dbReference type="PROSITE" id="PS50234">
    <property type="entry name" value="VWFA"/>
    <property type="match status" value="1"/>
</dbReference>
<dbReference type="SUPFAM" id="SSF53300">
    <property type="entry name" value="vWA-like"/>
    <property type="match status" value="2"/>
</dbReference>
<dbReference type="EMBL" id="JANPWB010000014">
    <property type="protein sequence ID" value="KAJ1097178.1"/>
    <property type="molecule type" value="Genomic_DNA"/>
</dbReference>
<feature type="compositionally biased region" description="Basic and acidic residues" evidence="1">
    <location>
        <begin position="755"/>
        <end position="764"/>
    </location>
</feature>
<sequence length="1183" mass="134746">MAQILDNDQFFKTASPDTSPHPVLVRGRPTWQNIEIIDKEPDHGLLVTHVNQTSDLLNVQGKEAHPVDFQTTEEWLINHSLEHMKLTIENLIREGNVVLSRTDSSTKHIEFTADTVTHFESRVCQAIERYHQRIDWLLEDSRKMFGLVKGSRVGVLVDSSDVNCDPGLFDFQRGLLYLIDEQLCYKKKLYFISFGTDVSCLWESAKDVNVRMLHDARQWVQQLRPSGGCNLLGAVKKALLVPELDSLVIIAGSCPDQAAELLSDFIEQSTIAKPLHIHTVAFDCCSHQAQASLKALAERVGGRYHCYSSKNEEQIYTSSDVQMLVCEYQRARDVLNKIKEMRQGMLGNALISIMQEISTEVAKMPPNRFLPRPVNHDGPLIIENPHFLPKTSVEWLKKNGLKGKKLSLYQVLAPNAYSPVEEFVPILQKTVSSTLHERAMMQFEWHDGSVKNLHVDLPILYEYQKQLGKTVKTYEKRIDWLSSGSRRIWGTVCEKRVVVLVDISVTNAMYIIHIQHSLRLLLEEQMSNKDYFNIIAFGSQIHSWKPEVVPPTTENLQSAWKWVLSLQCEGGRNFMGALRRAVEINFIDKDTNESQGLYLFTSGVPDQEPDMVTAYVAEACGGCDVQLHVCLFTISGFGCDDDALPARYTSTKDTTGSLREIAHAANGRFHWFEETGIIDSDDITSLLSEMEKAVNYSKKCAFLVESLKQRSGNQADNQPSLEEDAMISFQREKNRRQKIPLPKPTALTLARMSLKDDSDGEKTPPLRPLMWRPNSAKAEIPPAHPIKDCFPTDTDKKLKQKKQPKISLSVFYTEEGKNVGTVYKKYPKTKTVRKSIPVVVLPKEEEICSTKEWLKKYGLKKLKLELSILMFGPDCTHQKKMVQSLHKKVSAKYCSIFPSVEVNGVVRHLQFQPKELEEYIEQVERVLRRYLQRMQWLLSGSRRLFGTILEKNVCILLDTSGSMAPFLLEVKKELTSLIWEQLRNNNTRFNLMSFAEYAAAWQDCLVEATDEACHDAVQWVSKVIAHGHASICEALQRALQFRDVQGLYILTDGNPQTSCSHVLLEAVKIMKEKDVTVHTVSFNYSNRAANEFLKKLAFQTRGRYHCCHGDIDGHLVVHRMLSEGFRDEDDPVLPLFEGDDLKKLANEIGKARHFLTQAQSFRCVLFWNLYLSAIMIFKAAIFL</sequence>
<dbReference type="Proteomes" id="UP001066276">
    <property type="component" value="Chromosome 10"/>
</dbReference>
<evidence type="ECO:0000259" key="2">
    <source>
        <dbReference type="PROSITE" id="PS50234"/>
    </source>
</evidence>
<evidence type="ECO:0000256" key="1">
    <source>
        <dbReference type="SAM" id="MobiDB-lite"/>
    </source>
</evidence>
<keyword evidence="4" id="KW-1185">Reference proteome</keyword>
<name>A0AAV7M1S5_PLEWA</name>
<evidence type="ECO:0000313" key="3">
    <source>
        <dbReference type="EMBL" id="KAJ1097178.1"/>
    </source>
</evidence>
<dbReference type="Gene3D" id="3.40.50.410">
    <property type="entry name" value="von Willebrand factor, type A domain"/>
    <property type="match status" value="2"/>
</dbReference>